<comment type="caution">
    <text evidence="2">The sequence shown here is derived from an EMBL/GenBank/DDBJ whole genome shotgun (WGS) entry which is preliminary data.</text>
</comment>
<accession>A0A2J7PP69</accession>
<dbReference type="InterPro" id="IPR027267">
    <property type="entry name" value="AH/BAR_dom_sf"/>
</dbReference>
<dbReference type="EMBL" id="NEVH01023279">
    <property type="protein sequence ID" value="PNF18141.1"/>
    <property type="molecule type" value="Genomic_DNA"/>
</dbReference>
<dbReference type="Proteomes" id="UP000235965">
    <property type="component" value="Unassembled WGS sequence"/>
</dbReference>
<evidence type="ECO:0000313" key="2">
    <source>
        <dbReference type="EMBL" id="PNF18140.1"/>
    </source>
</evidence>
<feature type="compositionally biased region" description="Polar residues" evidence="1">
    <location>
        <begin position="295"/>
        <end position="315"/>
    </location>
</feature>
<reference evidence="2 3" key="1">
    <citation type="submission" date="2017-12" db="EMBL/GenBank/DDBJ databases">
        <title>Hemimetabolous genomes reveal molecular basis of termite eusociality.</title>
        <authorList>
            <person name="Harrison M.C."/>
            <person name="Jongepier E."/>
            <person name="Robertson H.M."/>
            <person name="Arning N."/>
            <person name="Bitard-Feildel T."/>
            <person name="Chao H."/>
            <person name="Childers C.P."/>
            <person name="Dinh H."/>
            <person name="Doddapaneni H."/>
            <person name="Dugan S."/>
            <person name="Gowin J."/>
            <person name="Greiner C."/>
            <person name="Han Y."/>
            <person name="Hu H."/>
            <person name="Hughes D.S.T."/>
            <person name="Huylmans A.-K."/>
            <person name="Kemena C."/>
            <person name="Kremer L.P.M."/>
            <person name="Lee S.L."/>
            <person name="Lopez-Ezquerra A."/>
            <person name="Mallet L."/>
            <person name="Monroy-Kuhn J.M."/>
            <person name="Moser A."/>
            <person name="Murali S.C."/>
            <person name="Muzny D.M."/>
            <person name="Otani S."/>
            <person name="Piulachs M.-D."/>
            <person name="Poelchau M."/>
            <person name="Qu J."/>
            <person name="Schaub F."/>
            <person name="Wada-Katsumata A."/>
            <person name="Worley K.C."/>
            <person name="Xie Q."/>
            <person name="Ylla G."/>
            <person name="Poulsen M."/>
            <person name="Gibbs R.A."/>
            <person name="Schal C."/>
            <person name="Richards S."/>
            <person name="Belles X."/>
            <person name="Korb J."/>
            <person name="Bornberg-Bauer E."/>
        </authorList>
    </citation>
    <scope>NUCLEOTIDE SEQUENCE [LARGE SCALE GENOMIC DNA]</scope>
    <source>
        <tissue evidence="2">Whole body</tissue>
    </source>
</reference>
<keyword evidence="3" id="KW-1185">Reference proteome</keyword>
<sequence>MEKASKALRRSSVRLKSMSSGYQELSMVISELRGVRSTAKAFAEAQCSAAQDMLKWSLTEENPAIRDTFFQLSELSALWTEVQKEFADHLKEFVIQFEMILEGEHHVDQARTHVAASERRAVKIKNKLNKASKRGNVEETRQLEMKLTEAKDSCDLAQIEMSDRIQENEGVKLIRVKEGLLKLSDSYLELAHKCHIIHEAHRDIAYQIPDVHNKELHEITYAGPELSKQAVLTAKDRVRLYNRHAEHAGAPVHEGPPPPYSPPRDLCNTTPYNPYYTHPFYISPHTFGSHETNDENSSNRLLDSDTQTHLPTNPDVTRHSDYEDDLAGAVGSMKP</sequence>
<dbReference type="STRING" id="105785.A0A2J7PP69"/>
<dbReference type="AlphaFoldDB" id="A0A2J7PP69"/>
<dbReference type="OrthoDB" id="5803434at2759"/>
<evidence type="ECO:0000313" key="3">
    <source>
        <dbReference type="Proteomes" id="UP000235965"/>
    </source>
</evidence>
<feature type="region of interest" description="Disordered" evidence="1">
    <location>
        <begin position="287"/>
        <end position="335"/>
    </location>
</feature>
<protein>
    <recommendedName>
        <fullName evidence="4">BAR domain-containing protein</fullName>
    </recommendedName>
</protein>
<evidence type="ECO:0000256" key="1">
    <source>
        <dbReference type="SAM" id="MobiDB-lite"/>
    </source>
</evidence>
<organism evidence="2 3">
    <name type="scientific">Cryptotermes secundus</name>
    <dbReference type="NCBI Taxonomy" id="105785"/>
    <lineage>
        <taxon>Eukaryota</taxon>
        <taxon>Metazoa</taxon>
        <taxon>Ecdysozoa</taxon>
        <taxon>Arthropoda</taxon>
        <taxon>Hexapoda</taxon>
        <taxon>Insecta</taxon>
        <taxon>Pterygota</taxon>
        <taxon>Neoptera</taxon>
        <taxon>Polyneoptera</taxon>
        <taxon>Dictyoptera</taxon>
        <taxon>Blattodea</taxon>
        <taxon>Blattoidea</taxon>
        <taxon>Termitoidae</taxon>
        <taxon>Kalotermitidae</taxon>
        <taxon>Cryptotermitinae</taxon>
        <taxon>Cryptotermes</taxon>
    </lineage>
</organism>
<evidence type="ECO:0008006" key="4">
    <source>
        <dbReference type="Google" id="ProtNLM"/>
    </source>
</evidence>
<gene>
    <name evidence="2" type="ORF">B7P43_G02628</name>
</gene>
<dbReference type="Gene3D" id="1.20.1270.60">
    <property type="entry name" value="Arfaptin homology (AH) domain/BAR domain"/>
    <property type="match status" value="1"/>
</dbReference>
<name>A0A2J7PP69_9NEOP</name>
<proteinExistence type="predicted"/>
<dbReference type="EMBL" id="NEVH01023279">
    <property type="protein sequence ID" value="PNF18140.1"/>
    <property type="molecule type" value="Genomic_DNA"/>
</dbReference>
<dbReference type="InParanoid" id="A0A2J7PP69"/>